<comment type="caution">
    <text evidence="2">The sequence shown here is derived from an EMBL/GenBank/DDBJ whole genome shotgun (WGS) entry which is preliminary data.</text>
</comment>
<dbReference type="Proteomes" id="UP001157006">
    <property type="component" value="Unassembled WGS sequence"/>
</dbReference>
<dbReference type="AlphaFoldDB" id="A0AAV0YB98"/>
<name>A0AAV0YB98_VICFA</name>
<evidence type="ECO:0000259" key="1">
    <source>
        <dbReference type="Pfam" id="PF05699"/>
    </source>
</evidence>
<keyword evidence="3" id="KW-1185">Reference proteome</keyword>
<dbReference type="Pfam" id="PF05699">
    <property type="entry name" value="Dimer_Tnp_hAT"/>
    <property type="match status" value="1"/>
</dbReference>
<dbReference type="InterPro" id="IPR012337">
    <property type="entry name" value="RNaseH-like_sf"/>
</dbReference>
<dbReference type="GO" id="GO:0046983">
    <property type="term" value="F:protein dimerization activity"/>
    <property type="evidence" value="ECO:0007669"/>
    <property type="project" value="InterPro"/>
</dbReference>
<gene>
    <name evidence="2" type="ORF">VFH_U013440</name>
</gene>
<reference evidence="2 3" key="1">
    <citation type="submission" date="2023-01" db="EMBL/GenBank/DDBJ databases">
        <authorList>
            <person name="Kreplak J."/>
        </authorList>
    </citation>
    <scope>NUCLEOTIDE SEQUENCE [LARGE SCALE GENOMIC DNA]</scope>
</reference>
<protein>
    <recommendedName>
        <fullName evidence="1">HAT C-terminal dimerisation domain-containing protein</fullName>
    </recommendedName>
</protein>
<feature type="domain" description="HAT C-terminal dimerisation" evidence="1">
    <location>
        <begin position="1"/>
        <end position="48"/>
    </location>
</feature>
<organism evidence="2 3">
    <name type="scientific">Vicia faba</name>
    <name type="common">Broad bean</name>
    <name type="synonym">Faba vulgaris</name>
    <dbReference type="NCBI Taxonomy" id="3906"/>
    <lineage>
        <taxon>Eukaryota</taxon>
        <taxon>Viridiplantae</taxon>
        <taxon>Streptophyta</taxon>
        <taxon>Embryophyta</taxon>
        <taxon>Tracheophyta</taxon>
        <taxon>Spermatophyta</taxon>
        <taxon>Magnoliopsida</taxon>
        <taxon>eudicotyledons</taxon>
        <taxon>Gunneridae</taxon>
        <taxon>Pentapetalae</taxon>
        <taxon>rosids</taxon>
        <taxon>fabids</taxon>
        <taxon>Fabales</taxon>
        <taxon>Fabaceae</taxon>
        <taxon>Papilionoideae</taxon>
        <taxon>50 kb inversion clade</taxon>
        <taxon>NPAAA clade</taxon>
        <taxon>Hologalegina</taxon>
        <taxon>IRL clade</taxon>
        <taxon>Fabeae</taxon>
        <taxon>Vicia</taxon>
    </lineage>
</organism>
<evidence type="ECO:0000313" key="2">
    <source>
        <dbReference type="EMBL" id="CAI8583141.1"/>
    </source>
</evidence>
<accession>A0AAV0YB98</accession>
<dbReference type="PANTHER" id="PTHR23272:SF166">
    <property type="entry name" value="ZINC FINGER BED DOMAIN-CONTAINING PROTEIN RICESLEEPER 2-LIKE ISOFORM X1"/>
    <property type="match status" value="1"/>
</dbReference>
<dbReference type="EMBL" id="CATIWC010000440">
    <property type="protein sequence ID" value="CAI8583141.1"/>
    <property type="molecule type" value="Genomic_DNA"/>
</dbReference>
<evidence type="ECO:0000313" key="3">
    <source>
        <dbReference type="Proteomes" id="UP001157006"/>
    </source>
</evidence>
<proteinExistence type="predicted"/>
<dbReference type="InterPro" id="IPR008906">
    <property type="entry name" value="HATC_C_dom"/>
</dbReference>
<sequence>MACDILSIPITILASESAFSIGSRVLNKYRSSMKEEFVQALMCTRSWLYDFEEFDNEINTNQDDKSGQASNTFERVKVVEENSSDVVSRVRTI</sequence>
<dbReference type="SUPFAM" id="SSF53098">
    <property type="entry name" value="Ribonuclease H-like"/>
    <property type="match status" value="1"/>
</dbReference>
<dbReference type="PANTHER" id="PTHR23272">
    <property type="entry name" value="BED FINGER-RELATED"/>
    <property type="match status" value="1"/>
</dbReference>